<feature type="repeat" description="TPR" evidence="1">
    <location>
        <begin position="160"/>
        <end position="193"/>
    </location>
</feature>
<reference evidence="2 3" key="1">
    <citation type="submission" date="2016-03" db="EMBL/GenBank/DDBJ databases">
        <authorList>
            <person name="Ploux O."/>
        </authorList>
    </citation>
    <scope>NUCLEOTIDE SEQUENCE [LARGE SCALE GENOMIC DNA]</scope>
    <source>
        <strain evidence="2 3">R-45370</strain>
    </source>
</reference>
<dbReference type="EMBL" id="LUUI01000044">
    <property type="protein sequence ID" value="OAI20503.1"/>
    <property type="molecule type" value="Genomic_DNA"/>
</dbReference>
<dbReference type="STRING" id="980561.A1359_03325"/>
<keyword evidence="3" id="KW-1185">Reference proteome</keyword>
<evidence type="ECO:0000313" key="2">
    <source>
        <dbReference type="EMBL" id="OAI20503.1"/>
    </source>
</evidence>
<keyword evidence="1" id="KW-0802">TPR repeat</keyword>
<evidence type="ECO:0000313" key="3">
    <source>
        <dbReference type="Proteomes" id="UP000078476"/>
    </source>
</evidence>
<dbReference type="RefSeq" id="WP_066977890.1">
    <property type="nucleotide sequence ID" value="NZ_LUUI01000044.1"/>
</dbReference>
<protein>
    <submittedName>
        <fullName evidence="2">Uncharacterized protein</fullName>
    </submittedName>
</protein>
<dbReference type="AlphaFoldDB" id="A0A177NT91"/>
<sequence length="206" mass="23490">MNINRKLIYLIFIKLILLAKPVLALEPWESALARGVDPTMAALSVPPFCQGNSGIIYIDNKYKNVDWKQKFGGDFTYINHYCNGKPRTAICYQYPEKEMKACLTHQLEGTSYAITHSSDPNYALLPFLYSERGKLQTDIGNYNDAISDFQTAINKNKKFMPSYIGLADAYIKLKKFDDAEKVIKLGLEQNPNHKSLLKKLKKLKTK</sequence>
<dbReference type="Proteomes" id="UP000078476">
    <property type="component" value="Unassembled WGS sequence"/>
</dbReference>
<comment type="caution">
    <text evidence="2">The sequence shown here is derived from an EMBL/GenBank/DDBJ whole genome shotgun (WGS) entry which is preliminary data.</text>
</comment>
<dbReference type="Pfam" id="PF14559">
    <property type="entry name" value="TPR_19"/>
    <property type="match status" value="1"/>
</dbReference>
<dbReference type="OrthoDB" id="5573945at2"/>
<proteinExistence type="predicted"/>
<evidence type="ECO:0000256" key="1">
    <source>
        <dbReference type="PROSITE-ProRule" id="PRU00339"/>
    </source>
</evidence>
<dbReference type="PROSITE" id="PS50005">
    <property type="entry name" value="TPR"/>
    <property type="match status" value="2"/>
</dbReference>
<dbReference type="InterPro" id="IPR019734">
    <property type="entry name" value="TPR_rpt"/>
</dbReference>
<dbReference type="InterPro" id="IPR011990">
    <property type="entry name" value="TPR-like_helical_dom_sf"/>
</dbReference>
<feature type="repeat" description="TPR" evidence="1">
    <location>
        <begin position="126"/>
        <end position="159"/>
    </location>
</feature>
<dbReference type="SUPFAM" id="SSF48452">
    <property type="entry name" value="TPR-like"/>
    <property type="match status" value="1"/>
</dbReference>
<accession>A0A177NT91</accession>
<organism evidence="2 3">
    <name type="scientific">Methylomonas lenta</name>
    <dbReference type="NCBI Taxonomy" id="980561"/>
    <lineage>
        <taxon>Bacteria</taxon>
        <taxon>Pseudomonadati</taxon>
        <taxon>Pseudomonadota</taxon>
        <taxon>Gammaproteobacteria</taxon>
        <taxon>Methylococcales</taxon>
        <taxon>Methylococcaceae</taxon>
        <taxon>Methylomonas</taxon>
    </lineage>
</organism>
<dbReference type="SMART" id="SM00028">
    <property type="entry name" value="TPR"/>
    <property type="match status" value="2"/>
</dbReference>
<name>A0A177NT91_9GAMM</name>
<gene>
    <name evidence="2" type="ORF">A1359_03325</name>
</gene>
<dbReference type="Gene3D" id="1.25.40.10">
    <property type="entry name" value="Tetratricopeptide repeat domain"/>
    <property type="match status" value="1"/>
</dbReference>